<dbReference type="InterPro" id="IPR011257">
    <property type="entry name" value="DNA_glycosylase"/>
</dbReference>
<evidence type="ECO:0000256" key="10">
    <source>
        <dbReference type="ARBA" id="ARBA00023125"/>
    </source>
</evidence>
<comment type="caution">
    <text evidence="15">The sequence shown here is derived from an EMBL/GenBank/DDBJ whole genome shotgun (WGS) entry which is preliminary data.</text>
</comment>
<dbReference type="Gene3D" id="1.10.340.30">
    <property type="entry name" value="Hypothetical protein, domain 2"/>
    <property type="match status" value="1"/>
</dbReference>
<dbReference type="SUPFAM" id="SSF55945">
    <property type="entry name" value="TATA-box binding protein-like"/>
    <property type="match status" value="1"/>
</dbReference>
<gene>
    <name evidence="15" type="ORF">FXN61_33755</name>
</gene>
<evidence type="ECO:0000313" key="15">
    <source>
        <dbReference type="EMBL" id="NKE61461.1"/>
    </source>
</evidence>
<dbReference type="PANTHER" id="PTHR43003:SF13">
    <property type="entry name" value="DNA-3-METHYLADENINE GLYCOSYLASE 2"/>
    <property type="match status" value="1"/>
</dbReference>
<comment type="catalytic activity">
    <reaction evidence="1">
        <text>Hydrolysis of alkylated DNA, releasing 3-methyladenine, 3-methylguanine, 7-methylguanine and 7-methyladenine.</text>
        <dbReference type="EC" id="3.2.2.21"/>
    </reaction>
</comment>
<dbReference type="Pfam" id="PF00730">
    <property type="entry name" value="HhH-GPD"/>
    <property type="match status" value="1"/>
</dbReference>
<evidence type="ECO:0000256" key="6">
    <source>
        <dbReference type="ARBA" id="ARBA00022723"/>
    </source>
</evidence>
<dbReference type="Gene3D" id="1.10.1670.10">
    <property type="entry name" value="Helix-hairpin-Helix base-excision DNA repair enzymes (C-terminal)"/>
    <property type="match status" value="1"/>
</dbReference>
<dbReference type="PANTHER" id="PTHR43003">
    <property type="entry name" value="DNA-3-METHYLADENINE GLYCOSYLASE"/>
    <property type="match status" value="1"/>
</dbReference>
<keyword evidence="5" id="KW-0808">Transferase</keyword>
<dbReference type="Gene3D" id="3.40.10.10">
    <property type="entry name" value="DNA Methylphosphotriester Repair Domain"/>
    <property type="match status" value="1"/>
</dbReference>
<dbReference type="SMART" id="SM00478">
    <property type="entry name" value="ENDO3c"/>
    <property type="match status" value="1"/>
</dbReference>
<dbReference type="SUPFAM" id="SSF57884">
    <property type="entry name" value="Ada DNA repair protein, N-terminal domain (N-Ada 10)"/>
    <property type="match status" value="1"/>
</dbReference>
<keyword evidence="9" id="KW-0805">Transcription regulation</keyword>
<keyword evidence="11" id="KW-0010">Activator</keyword>
<dbReference type="InterPro" id="IPR009057">
    <property type="entry name" value="Homeodomain-like_sf"/>
</dbReference>
<evidence type="ECO:0000313" key="16">
    <source>
        <dbReference type="Proteomes" id="UP001515943"/>
    </source>
</evidence>
<dbReference type="EC" id="3.2.2.21" evidence="3"/>
<dbReference type="InterPro" id="IPR037046">
    <property type="entry name" value="AlkA_N_sf"/>
</dbReference>
<dbReference type="InterPro" id="IPR018060">
    <property type="entry name" value="HTH_AraC"/>
</dbReference>
<dbReference type="PROSITE" id="PS01124">
    <property type="entry name" value="HTH_ARAC_FAMILY_2"/>
    <property type="match status" value="1"/>
</dbReference>
<dbReference type="InterPro" id="IPR003265">
    <property type="entry name" value="HhH-GPD_domain"/>
</dbReference>
<keyword evidence="6" id="KW-0479">Metal-binding</keyword>
<dbReference type="InterPro" id="IPR018062">
    <property type="entry name" value="HTH_AraC-typ_CS"/>
</dbReference>
<keyword evidence="13" id="KW-0234">DNA repair</keyword>
<evidence type="ECO:0000256" key="1">
    <source>
        <dbReference type="ARBA" id="ARBA00000086"/>
    </source>
</evidence>
<reference evidence="15 16" key="1">
    <citation type="submission" date="2019-08" db="EMBL/GenBank/DDBJ databases">
        <title>Lentzea from Indian Himalayas.</title>
        <authorList>
            <person name="Mandal S."/>
            <person name="Mallick Gupta A."/>
            <person name="Maiti P.K."/>
            <person name="Sarkar J."/>
            <person name="Mandal S."/>
        </authorList>
    </citation>
    <scope>NUCLEOTIDE SEQUENCE [LARGE SCALE GENOMIC DNA]</scope>
    <source>
        <strain evidence="15 16">PSKA42</strain>
    </source>
</reference>
<feature type="domain" description="HTH araC/xylS-type" evidence="14">
    <location>
        <begin position="86"/>
        <end position="184"/>
    </location>
</feature>
<evidence type="ECO:0000256" key="5">
    <source>
        <dbReference type="ARBA" id="ARBA00022679"/>
    </source>
</evidence>
<evidence type="ECO:0000256" key="8">
    <source>
        <dbReference type="ARBA" id="ARBA00022833"/>
    </source>
</evidence>
<evidence type="ECO:0000256" key="11">
    <source>
        <dbReference type="ARBA" id="ARBA00023159"/>
    </source>
</evidence>
<dbReference type="Pfam" id="PF06029">
    <property type="entry name" value="AlkA_N"/>
    <property type="match status" value="1"/>
</dbReference>
<sequence length="465" mass="50852">MLDFETCYRAMSSRDPRFDGRFVVAVTSTGVYCRPVCPSRTPKRPNTRFFVVPAAAEAAGFRACRRCRPESAPESPEWNVRGDLVARALRLITAGVVDEVGIGGLARQLTVSERHLHRQMVAELGVGPQAFALNRRAQIARLLIESQALSLSDIAFAAGYSSVRQFNHGIRAAFGRAPSELRNGSAKVDCTGPLVLRLRYRPPLSAEPLLGWFAERLLTGVEAVDDGEYRRTLRLPRSTGWVSLRIGADAVSVRLHVSDLRDTTAAVQRCRELFDLDADPDMIAEDLGDDPLIGPLVATRPGLRVPGCADGFELAVRSVLGQQAARRLVHRWGEPVAAQPLTHVFPTPDALAEADLAAIGLTTRRADTIRALARAVCDGDLRLDRYADRTDTVARLLAIPGIGQRTVGYVAMHALGDLDAFPSGDLGLRGAARRLSGTSSRLDERSRQWRPWRSYAAMHLWASLP</sequence>
<keyword evidence="7" id="KW-0227">DNA damage</keyword>
<organism evidence="15 16">
    <name type="scientific">Lentzea indica</name>
    <dbReference type="NCBI Taxonomy" id="2604800"/>
    <lineage>
        <taxon>Bacteria</taxon>
        <taxon>Bacillati</taxon>
        <taxon>Actinomycetota</taxon>
        <taxon>Actinomycetes</taxon>
        <taxon>Pseudonocardiales</taxon>
        <taxon>Pseudonocardiaceae</taxon>
        <taxon>Lentzea</taxon>
    </lineage>
</organism>
<dbReference type="Pfam" id="PF12833">
    <property type="entry name" value="HTH_18"/>
    <property type="match status" value="1"/>
</dbReference>
<keyword evidence="10" id="KW-0238">DNA-binding</keyword>
<dbReference type="InterPro" id="IPR004026">
    <property type="entry name" value="Ada_DNA_repair_Zn-bd"/>
</dbReference>
<evidence type="ECO:0000256" key="3">
    <source>
        <dbReference type="ARBA" id="ARBA00012000"/>
    </source>
</evidence>
<evidence type="ECO:0000256" key="13">
    <source>
        <dbReference type="ARBA" id="ARBA00023204"/>
    </source>
</evidence>
<dbReference type="InterPro" id="IPR035451">
    <property type="entry name" value="Ada-like_dom_sf"/>
</dbReference>
<dbReference type="InterPro" id="IPR051912">
    <property type="entry name" value="Alkylbase_DNA_Glycosylase/TA"/>
</dbReference>
<keyword evidence="8" id="KW-0862">Zinc</keyword>
<evidence type="ECO:0000256" key="4">
    <source>
        <dbReference type="ARBA" id="ARBA00022603"/>
    </source>
</evidence>
<evidence type="ECO:0000256" key="9">
    <source>
        <dbReference type="ARBA" id="ARBA00023015"/>
    </source>
</evidence>
<dbReference type="Gene3D" id="1.10.10.60">
    <property type="entry name" value="Homeodomain-like"/>
    <property type="match status" value="1"/>
</dbReference>
<accession>A0ABX1FR09</accession>
<evidence type="ECO:0000256" key="7">
    <source>
        <dbReference type="ARBA" id="ARBA00022763"/>
    </source>
</evidence>
<evidence type="ECO:0000256" key="12">
    <source>
        <dbReference type="ARBA" id="ARBA00023163"/>
    </source>
</evidence>
<evidence type="ECO:0000259" key="14">
    <source>
        <dbReference type="PROSITE" id="PS01124"/>
    </source>
</evidence>
<dbReference type="SMART" id="SM01009">
    <property type="entry name" value="AlkA_N"/>
    <property type="match status" value="1"/>
</dbReference>
<protein>
    <recommendedName>
        <fullName evidence="3">DNA-3-methyladenine glycosylase II</fullName>
        <ecNumber evidence="3">3.2.2.21</ecNumber>
    </recommendedName>
</protein>
<dbReference type="Gene3D" id="3.30.310.20">
    <property type="entry name" value="DNA-3-methyladenine glycosylase AlkA, N-terminal domain"/>
    <property type="match status" value="1"/>
</dbReference>
<dbReference type="CDD" id="cd00056">
    <property type="entry name" value="ENDO3c"/>
    <property type="match status" value="1"/>
</dbReference>
<dbReference type="PROSITE" id="PS00041">
    <property type="entry name" value="HTH_ARAC_FAMILY_1"/>
    <property type="match status" value="1"/>
</dbReference>
<dbReference type="InterPro" id="IPR010316">
    <property type="entry name" value="AlkA_N"/>
</dbReference>
<keyword evidence="12" id="KW-0804">Transcription</keyword>
<proteinExistence type="predicted"/>
<dbReference type="InterPro" id="IPR023170">
    <property type="entry name" value="HhH_base_excis_C"/>
</dbReference>
<dbReference type="SMART" id="SM00342">
    <property type="entry name" value="HTH_ARAC"/>
    <property type="match status" value="1"/>
</dbReference>
<dbReference type="Proteomes" id="UP001515943">
    <property type="component" value="Unassembled WGS sequence"/>
</dbReference>
<dbReference type="SUPFAM" id="SSF48150">
    <property type="entry name" value="DNA-glycosylase"/>
    <property type="match status" value="1"/>
</dbReference>
<dbReference type="Pfam" id="PF02805">
    <property type="entry name" value="Ada_Zn_binding"/>
    <property type="match status" value="1"/>
</dbReference>
<evidence type="ECO:0000256" key="2">
    <source>
        <dbReference type="ARBA" id="ARBA00001947"/>
    </source>
</evidence>
<name>A0ABX1FR09_9PSEU</name>
<keyword evidence="16" id="KW-1185">Reference proteome</keyword>
<dbReference type="SUPFAM" id="SSF46689">
    <property type="entry name" value="Homeodomain-like"/>
    <property type="match status" value="1"/>
</dbReference>
<dbReference type="EMBL" id="VSRL01000176">
    <property type="protein sequence ID" value="NKE61461.1"/>
    <property type="molecule type" value="Genomic_DNA"/>
</dbReference>
<keyword evidence="4" id="KW-0489">Methyltransferase</keyword>
<comment type="cofactor">
    <cofactor evidence="2">
        <name>Zn(2+)</name>
        <dbReference type="ChEBI" id="CHEBI:29105"/>
    </cofactor>
</comment>